<gene>
    <name evidence="1" type="ORF">HICCMSTLAB_LOCUS11476</name>
</gene>
<dbReference type="EMBL" id="CAJNRD030001123">
    <property type="protein sequence ID" value="CAG5103371.1"/>
    <property type="molecule type" value="Genomic_DNA"/>
</dbReference>
<protein>
    <submittedName>
        <fullName evidence="1">Uncharacterized protein</fullName>
    </submittedName>
</protein>
<evidence type="ECO:0000313" key="1">
    <source>
        <dbReference type="EMBL" id="CAG5103371.1"/>
    </source>
</evidence>
<keyword evidence="2" id="KW-1185">Reference proteome</keyword>
<name>A0A8J2HPA2_COTCN</name>
<dbReference type="PANTHER" id="PTHR46579:SF1">
    <property type="entry name" value="F5_8 TYPE C DOMAIN-CONTAINING PROTEIN"/>
    <property type="match status" value="1"/>
</dbReference>
<dbReference type="PANTHER" id="PTHR46579">
    <property type="entry name" value="F5/8 TYPE C DOMAIN-CONTAINING PROTEIN-RELATED"/>
    <property type="match status" value="1"/>
</dbReference>
<dbReference type="Proteomes" id="UP000786811">
    <property type="component" value="Unassembled WGS sequence"/>
</dbReference>
<comment type="caution">
    <text evidence="1">The sequence shown here is derived from an EMBL/GenBank/DDBJ whole genome shotgun (WGS) entry which is preliminary data.</text>
</comment>
<evidence type="ECO:0000313" key="2">
    <source>
        <dbReference type="Proteomes" id="UP000786811"/>
    </source>
</evidence>
<dbReference type="AlphaFoldDB" id="A0A8J2HPA2"/>
<sequence length="198" mass="22948">MVPIYRNCMIYHDLTLQNDFLKLSEHNAAIRLAFSISVARPLVRCSTQFNEEYGCGLCLNPGKEVKKGHGHTRVYLLEGINAFDADWMHCVPLGVCRQFCNLWFSSSNKDQKYYFGSYLNNIDKLLLSYTPTIEISRTPRKMSDRVHWKAHEWVMFLLCYSLPTLKIFIPRKFLDHWALLVDGISILVQASILPSEII</sequence>
<organism evidence="1 2">
    <name type="scientific">Cotesia congregata</name>
    <name type="common">Parasitoid wasp</name>
    <name type="synonym">Apanteles congregatus</name>
    <dbReference type="NCBI Taxonomy" id="51543"/>
    <lineage>
        <taxon>Eukaryota</taxon>
        <taxon>Metazoa</taxon>
        <taxon>Ecdysozoa</taxon>
        <taxon>Arthropoda</taxon>
        <taxon>Hexapoda</taxon>
        <taxon>Insecta</taxon>
        <taxon>Pterygota</taxon>
        <taxon>Neoptera</taxon>
        <taxon>Endopterygota</taxon>
        <taxon>Hymenoptera</taxon>
        <taxon>Apocrita</taxon>
        <taxon>Ichneumonoidea</taxon>
        <taxon>Braconidae</taxon>
        <taxon>Microgastrinae</taxon>
        <taxon>Cotesia</taxon>
    </lineage>
</organism>
<proteinExistence type="predicted"/>
<reference evidence="1" key="1">
    <citation type="submission" date="2021-04" db="EMBL/GenBank/DDBJ databases">
        <authorList>
            <person name="Chebbi M.A.C M."/>
        </authorList>
    </citation>
    <scope>NUCLEOTIDE SEQUENCE</scope>
</reference>
<dbReference type="OrthoDB" id="8191915at2759"/>
<accession>A0A8J2HPA2</accession>